<name>A0A550CIW1_9AGAR</name>
<comment type="caution">
    <text evidence="8">The sequence shown here is derived from an EMBL/GenBank/DDBJ whole genome shotgun (WGS) entry which is preliminary data.</text>
</comment>
<keyword evidence="4" id="KW-1015">Disulfide bond</keyword>
<feature type="signal peptide" evidence="6">
    <location>
        <begin position="1"/>
        <end position="18"/>
    </location>
</feature>
<evidence type="ECO:0000256" key="1">
    <source>
        <dbReference type="ARBA" id="ARBA00007447"/>
    </source>
</evidence>
<dbReference type="PANTHER" id="PTHR47966:SF75">
    <property type="entry name" value="ENDOPEPTIDASE (CTSD), PUTATIVE (AFU_ORTHOLOGUE AFUA_4G07040)-RELATED"/>
    <property type="match status" value="1"/>
</dbReference>
<proteinExistence type="inferred from homology"/>
<accession>A0A550CIW1</accession>
<feature type="chain" id="PRO_5022073954" evidence="6">
    <location>
        <begin position="19"/>
        <end position="440"/>
    </location>
</feature>
<evidence type="ECO:0000259" key="7">
    <source>
        <dbReference type="PROSITE" id="PS51767"/>
    </source>
</evidence>
<keyword evidence="5" id="KW-0378">Hydrolase</keyword>
<dbReference type="CDD" id="cd05471">
    <property type="entry name" value="pepsin_like"/>
    <property type="match status" value="1"/>
</dbReference>
<sequence length="440" mass="47803">MTTRLLLVLLVFTQSLCAVGRVTLRHTRTEPPAKTGRGAAEITRGIKRYASMAEHARPRAHRKRYSPPPTHILGLHNQTAHNYTGPGVKFPSPLSLFNVTDSSTPTGRVDSLALNIEADDLGYLANVWLGTPPRQFRLLVDTGSADLWVPSDRCLSLTGETCNHTYLGPGVSSSFVEMASDEWAILYGSGYTSGRLVRDRISFAGFDLESLTFGVTDLESNDFATSDVPFDGIMGLAGSRASRMDQPSIIEALAGAGLVPQPIMSYKLPRLADGKGDGEITFGSMDLSKFDPLTAVSLKNLNSEGYWQVALQDASVDSRMLDMRDRTGIVDTGTSLLVIPEEDAQAIHDVLEGIKLDDETWTIPCSTKHSLALSFGARQFSIDPRDLMFSPTDESGSCISKIVSSGKAHPTLWLLGDVFLKNVYLSTNVATNEVTFARLL</sequence>
<feature type="disulfide bond" evidence="4">
    <location>
        <begin position="154"/>
        <end position="162"/>
    </location>
</feature>
<dbReference type="GO" id="GO:0006508">
    <property type="term" value="P:proteolysis"/>
    <property type="evidence" value="ECO:0007669"/>
    <property type="project" value="UniProtKB-KW"/>
</dbReference>
<gene>
    <name evidence="8" type="ORF">BD626DRAFT_233995</name>
</gene>
<dbReference type="InterPro" id="IPR001969">
    <property type="entry name" value="Aspartic_peptidase_AS"/>
</dbReference>
<evidence type="ECO:0000313" key="9">
    <source>
        <dbReference type="Proteomes" id="UP000320762"/>
    </source>
</evidence>
<dbReference type="STRING" id="97359.A0A550CIW1"/>
<dbReference type="InterPro" id="IPR034164">
    <property type="entry name" value="Pepsin-like_dom"/>
</dbReference>
<dbReference type="GO" id="GO:0004190">
    <property type="term" value="F:aspartic-type endopeptidase activity"/>
    <property type="evidence" value="ECO:0007669"/>
    <property type="project" value="UniProtKB-KW"/>
</dbReference>
<feature type="active site" evidence="3">
    <location>
        <position position="331"/>
    </location>
</feature>
<evidence type="ECO:0000256" key="4">
    <source>
        <dbReference type="PIRSR" id="PIRSR601461-2"/>
    </source>
</evidence>
<dbReference type="InterPro" id="IPR033121">
    <property type="entry name" value="PEPTIDASE_A1"/>
</dbReference>
<evidence type="ECO:0000313" key="8">
    <source>
        <dbReference type="EMBL" id="TRM64752.1"/>
    </source>
</evidence>
<feature type="active site" evidence="3">
    <location>
        <position position="141"/>
    </location>
</feature>
<dbReference type="InterPro" id="IPR001461">
    <property type="entry name" value="Aspartic_peptidase_A1"/>
</dbReference>
<comment type="similarity">
    <text evidence="1 5">Belongs to the peptidase A1 family.</text>
</comment>
<keyword evidence="9" id="KW-1185">Reference proteome</keyword>
<dbReference type="OrthoDB" id="2747330at2759"/>
<organism evidence="8 9">
    <name type="scientific">Schizophyllum amplum</name>
    <dbReference type="NCBI Taxonomy" id="97359"/>
    <lineage>
        <taxon>Eukaryota</taxon>
        <taxon>Fungi</taxon>
        <taxon>Dikarya</taxon>
        <taxon>Basidiomycota</taxon>
        <taxon>Agaricomycotina</taxon>
        <taxon>Agaricomycetes</taxon>
        <taxon>Agaricomycetidae</taxon>
        <taxon>Agaricales</taxon>
        <taxon>Schizophyllaceae</taxon>
        <taxon>Schizophyllum</taxon>
    </lineage>
</organism>
<dbReference type="SUPFAM" id="SSF50630">
    <property type="entry name" value="Acid proteases"/>
    <property type="match status" value="1"/>
</dbReference>
<dbReference type="InterPro" id="IPR021109">
    <property type="entry name" value="Peptidase_aspartic_dom_sf"/>
</dbReference>
<feature type="domain" description="Peptidase A1" evidence="7">
    <location>
        <begin position="123"/>
        <end position="437"/>
    </location>
</feature>
<dbReference type="PROSITE" id="PS51767">
    <property type="entry name" value="PEPTIDASE_A1"/>
    <property type="match status" value="1"/>
</dbReference>
<dbReference type="Pfam" id="PF00026">
    <property type="entry name" value="Asp"/>
    <property type="match status" value="1"/>
</dbReference>
<dbReference type="PANTHER" id="PTHR47966">
    <property type="entry name" value="BETA-SITE APP-CLEAVING ENZYME, ISOFORM A-RELATED"/>
    <property type="match status" value="1"/>
</dbReference>
<keyword evidence="5" id="KW-0645">Protease</keyword>
<dbReference type="PRINTS" id="PR00792">
    <property type="entry name" value="PEPSIN"/>
</dbReference>
<evidence type="ECO:0000256" key="6">
    <source>
        <dbReference type="SAM" id="SignalP"/>
    </source>
</evidence>
<keyword evidence="6" id="KW-0732">Signal</keyword>
<dbReference type="Gene3D" id="2.40.70.10">
    <property type="entry name" value="Acid Proteases"/>
    <property type="match status" value="2"/>
</dbReference>
<evidence type="ECO:0000256" key="2">
    <source>
        <dbReference type="ARBA" id="ARBA00022750"/>
    </source>
</evidence>
<evidence type="ECO:0000256" key="5">
    <source>
        <dbReference type="RuleBase" id="RU000454"/>
    </source>
</evidence>
<reference evidence="8 9" key="1">
    <citation type="journal article" date="2019" name="New Phytol.">
        <title>Comparative genomics reveals unique wood-decay strategies and fruiting body development in the Schizophyllaceae.</title>
        <authorList>
            <person name="Almasi E."/>
            <person name="Sahu N."/>
            <person name="Krizsan K."/>
            <person name="Balint B."/>
            <person name="Kovacs G.M."/>
            <person name="Kiss B."/>
            <person name="Cseklye J."/>
            <person name="Drula E."/>
            <person name="Henrissat B."/>
            <person name="Nagy I."/>
            <person name="Chovatia M."/>
            <person name="Adam C."/>
            <person name="LaButti K."/>
            <person name="Lipzen A."/>
            <person name="Riley R."/>
            <person name="Grigoriev I.V."/>
            <person name="Nagy L.G."/>
        </authorList>
    </citation>
    <scope>NUCLEOTIDE SEQUENCE [LARGE SCALE GENOMIC DNA]</scope>
    <source>
        <strain evidence="8 9">NL-1724</strain>
    </source>
</reference>
<dbReference type="AlphaFoldDB" id="A0A550CIW1"/>
<dbReference type="EMBL" id="VDMD01000006">
    <property type="protein sequence ID" value="TRM64752.1"/>
    <property type="molecule type" value="Genomic_DNA"/>
</dbReference>
<dbReference type="PROSITE" id="PS00141">
    <property type="entry name" value="ASP_PROTEASE"/>
    <property type="match status" value="2"/>
</dbReference>
<keyword evidence="2 5" id="KW-0064">Aspartyl protease</keyword>
<evidence type="ECO:0000256" key="3">
    <source>
        <dbReference type="PIRSR" id="PIRSR601461-1"/>
    </source>
</evidence>
<dbReference type="Proteomes" id="UP000320762">
    <property type="component" value="Unassembled WGS sequence"/>
</dbReference>
<protein>
    <submittedName>
        <fullName evidence="8">Aspartic peptidase domain-containing protein</fullName>
    </submittedName>
</protein>